<sequence length="45" mass="5263">MNDIWTKLGVFFGHVLALTMVICAWLIIIVVTLKVIWFTLFRILL</sequence>
<keyword evidence="1" id="KW-1133">Transmembrane helix</keyword>
<proteinExistence type="predicted"/>
<accession>A0A8S5TVQ8</accession>
<feature type="transmembrane region" description="Helical" evidence="1">
    <location>
        <begin position="12"/>
        <end position="40"/>
    </location>
</feature>
<reference evidence="2" key="1">
    <citation type="journal article" date="2021" name="Proc. Natl. Acad. Sci. U.S.A.">
        <title>A Catalog of Tens of Thousands of Viruses from Human Metagenomes Reveals Hidden Associations with Chronic Diseases.</title>
        <authorList>
            <person name="Tisza M.J."/>
            <person name="Buck C.B."/>
        </authorList>
    </citation>
    <scope>NUCLEOTIDE SEQUENCE</scope>
    <source>
        <strain evidence="2">Ctx254</strain>
    </source>
</reference>
<keyword evidence="1" id="KW-0812">Transmembrane</keyword>
<organism evidence="2">
    <name type="scientific">Siphoviridae sp. ctx254</name>
    <dbReference type="NCBI Taxonomy" id="2825737"/>
    <lineage>
        <taxon>Viruses</taxon>
        <taxon>Duplodnaviria</taxon>
        <taxon>Heunggongvirae</taxon>
        <taxon>Uroviricota</taxon>
        <taxon>Caudoviricetes</taxon>
    </lineage>
</organism>
<dbReference type="EMBL" id="BK015941">
    <property type="protein sequence ID" value="DAF86255.1"/>
    <property type="molecule type" value="Genomic_DNA"/>
</dbReference>
<keyword evidence="1" id="KW-0472">Membrane</keyword>
<evidence type="ECO:0000313" key="2">
    <source>
        <dbReference type="EMBL" id="DAF86255.1"/>
    </source>
</evidence>
<name>A0A8S5TVQ8_9CAUD</name>
<evidence type="ECO:0000256" key="1">
    <source>
        <dbReference type="SAM" id="Phobius"/>
    </source>
</evidence>
<protein>
    <submittedName>
        <fullName evidence="2">Uncharacterized protein</fullName>
    </submittedName>
</protein>